<dbReference type="OrthoDB" id="2135488at2759"/>
<accession>A0A433CWU7</accession>
<dbReference type="EMBL" id="RBNI01011853">
    <property type="protein sequence ID" value="RUP43056.1"/>
    <property type="molecule type" value="Genomic_DNA"/>
</dbReference>
<dbReference type="AlphaFoldDB" id="A0A433CWU7"/>
<name>A0A433CWU7_9FUNG</name>
<organism evidence="1 2">
    <name type="scientific">Jimgerdemannia flammicorona</name>
    <dbReference type="NCBI Taxonomy" id="994334"/>
    <lineage>
        <taxon>Eukaryota</taxon>
        <taxon>Fungi</taxon>
        <taxon>Fungi incertae sedis</taxon>
        <taxon>Mucoromycota</taxon>
        <taxon>Mucoromycotina</taxon>
        <taxon>Endogonomycetes</taxon>
        <taxon>Endogonales</taxon>
        <taxon>Endogonaceae</taxon>
        <taxon>Jimgerdemannia</taxon>
    </lineage>
</organism>
<dbReference type="Proteomes" id="UP000268093">
    <property type="component" value="Unassembled WGS sequence"/>
</dbReference>
<evidence type="ECO:0000313" key="1">
    <source>
        <dbReference type="EMBL" id="RUP43056.1"/>
    </source>
</evidence>
<evidence type="ECO:0000313" key="2">
    <source>
        <dbReference type="Proteomes" id="UP000268093"/>
    </source>
</evidence>
<reference evidence="1 2" key="1">
    <citation type="journal article" date="2018" name="New Phytol.">
        <title>Phylogenomics of Endogonaceae and evolution of mycorrhizas within Mucoromycota.</title>
        <authorList>
            <person name="Chang Y."/>
            <person name="Desiro A."/>
            <person name="Na H."/>
            <person name="Sandor L."/>
            <person name="Lipzen A."/>
            <person name="Clum A."/>
            <person name="Barry K."/>
            <person name="Grigoriev I.V."/>
            <person name="Martin F.M."/>
            <person name="Stajich J.E."/>
            <person name="Smith M.E."/>
            <person name="Bonito G."/>
            <person name="Spatafora J.W."/>
        </authorList>
    </citation>
    <scope>NUCLEOTIDE SEQUENCE [LARGE SCALE GENOMIC DNA]</scope>
    <source>
        <strain evidence="1 2">GMNB39</strain>
    </source>
</reference>
<protein>
    <submittedName>
        <fullName evidence="1">Uncharacterized protein</fullName>
    </submittedName>
</protein>
<proteinExistence type="predicted"/>
<comment type="caution">
    <text evidence="1">The sequence shown here is derived from an EMBL/GenBank/DDBJ whole genome shotgun (WGS) entry which is preliminary data.</text>
</comment>
<sequence>MERSTTDGVHIWLAQALATPWSSSVLAPELTDDILAHVMHAWSAYDTNTKTGLLFAFLCVKKGQMTPMRERVLQQPRLERTCEIRGKATKKTTPTLLLVYNAFKAAGFDNKTPLDRPA</sequence>
<gene>
    <name evidence="1" type="ORF">BC936DRAFT_137703</name>
</gene>
<keyword evidence="2" id="KW-1185">Reference proteome</keyword>